<dbReference type="InterPro" id="IPR001810">
    <property type="entry name" value="F-box_dom"/>
</dbReference>
<feature type="domain" description="F-box" evidence="2">
    <location>
        <begin position="8"/>
        <end position="46"/>
    </location>
</feature>
<name>A0AAQ3XBL5_PASNO</name>
<dbReference type="SUPFAM" id="SSF81383">
    <property type="entry name" value="F-box domain"/>
    <property type="match status" value="1"/>
</dbReference>
<dbReference type="Gene3D" id="1.20.1280.50">
    <property type="match status" value="1"/>
</dbReference>
<sequence>MDGSNGIPCLPDDALAAVFTLLSDDDAAAVVRCAATCRRWASVVSKNAGVLSRALPAPFPTLTLGFFHDQDSSNPRVRYNHNHNNKRRKLLSAAAADPAASFVPTAWDAPRHVLRALSSMRRPSSPFAAGGARAVACRNGRVVLELPRHARDGGLRLSVWNPMTGDEASLPPLAGDDKPGVYACALLTGEDLEEPPPTARRPTSTSSPGFFRVLIVHNRRGFTALRTYSSDTGSWSAEARLDGRGPKKLKSDQLRVGPLASSLAPSPALSRRPSLTAREHGDRPRKKMNSVYGEERPGELPPACMLALYSR</sequence>
<evidence type="ECO:0000259" key="2">
    <source>
        <dbReference type="Pfam" id="PF12937"/>
    </source>
</evidence>
<dbReference type="PANTHER" id="PTHR36140:SF9">
    <property type="entry name" value="F-BOX DOMAIN CONTAINING PROTEIN"/>
    <property type="match status" value="1"/>
</dbReference>
<gene>
    <name evidence="3" type="ORF">U9M48_036816</name>
</gene>
<dbReference type="EMBL" id="CP144752">
    <property type="protein sequence ID" value="WVZ90522.1"/>
    <property type="molecule type" value="Genomic_DNA"/>
</dbReference>
<feature type="compositionally biased region" description="Basic and acidic residues" evidence="1">
    <location>
        <begin position="239"/>
        <end position="253"/>
    </location>
</feature>
<evidence type="ECO:0000313" key="3">
    <source>
        <dbReference type="EMBL" id="WVZ90522.1"/>
    </source>
</evidence>
<evidence type="ECO:0000313" key="4">
    <source>
        <dbReference type="Proteomes" id="UP001341281"/>
    </source>
</evidence>
<evidence type="ECO:0000256" key="1">
    <source>
        <dbReference type="SAM" id="MobiDB-lite"/>
    </source>
</evidence>
<dbReference type="Proteomes" id="UP001341281">
    <property type="component" value="Chromosome 08"/>
</dbReference>
<dbReference type="PANTHER" id="PTHR36140">
    <property type="entry name" value="F-BOX DOMAIN-CONTAINING PROTEIN-RELATED"/>
    <property type="match status" value="1"/>
</dbReference>
<accession>A0AAQ3XBL5</accession>
<keyword evidence="4" id="KW-1185">Reference proteome</keyword>
<dbReference type="Pfam" id="PF12937">
    <property type="entry name" value="F-box-like"/>
    <property type="match status" value="1"/>
</dbReference>
<dbReference type="AlphaFoldDB" id="A0AAQ3XBL5"/>
<protein>
    <recommendedName>
        <fullName evidence="2">F-box domain-containing protein</fullName>
    </recommendedName>
</protein>
<feature type="compositionally biased region" description="Low complexity" evidence="1">
    <location>
        <begin position="258"/>
        <end position="275"/>
    </location>
</feature>
<proteinExistence type="predicted"/>
<feature type="region of interest" description="Disordered" evidence="1">
    <location>
        <begin position="233"/>
        <end position="300"/>
    </location>
</feature>
<organism evidence="3 4">
    <name type="scientific">Paspalum notatum var. saurae</name>
    <dbReference type="NCBI Taxonomy" id="547442"/>
    <lineage>
        <taxon>Eukaryota</taxon>
        <taxon>Viridiplantae</taxon>
        <taxon>Streptophyta</taxon>
        <taxon>Embryophyta</taxon>
        <taxon>Tracheophyta</taxon>
        <taxon>Spermatophyta</taxon>
        <taxon>Magnoliopsida</taxon>
        <taxon>Liliopsida</taxon>
        <taxon>Poales</taxon>
        <taxon>Poaceae</taxon>
        <taxon>PACMAD clade</taxon>
        <taxon>Panicoideae</taxon>
        <taxon>Andropogonodae</taxon>
        <taxon>Paspaleae</taxon>
        <taxon>Paspalinae</taxon>
        <taxon>Paspalum</taxon>
    </lineage>
</organism>
<dbReference type="InterPro" id="IPR036047">
    <property type="entry name" value="F-box-like_dom_sf"/>
</dbReference>
<dbReference type="CDD" id="cd09917">
    <property type="entry name" value="F-box_SF"/>
    <property type="match status" value="1"/>
</dbReference>
<reference evidence="3 4" key="1">
    <citation type="submission" date="2024-02" db="EMBL/GenBank/DDBJ databases">
        <title>High-quality chromosome-scale genome assembly of Pensacola bahiagrass (Paspalum notatum Flugge var. saurae).</title>
        <authorList>
            <person name="Vega J.M."/>
            <person name="Podio M."/>
            <person name="Orjuela J."/>
            <person name="Siena L.A."/>
            <person name="Pessino S.C."/>
            <person name="Combes M.C."/>
            <person name="Mariac C."/>
            <person name="Albertini E."/>
            <person name="Pupilli F."/>
            <person name="Ortiz J.P.A."/>
            <person name="Leblanc O."/>
        </authorList>
    </citation>
    <scope>NUCLEOTIDE SEQUENCE [LARGE SCALE GENOMIC DNA]</scope>
    <source>
        <strain evidence="3">R1</strain>
        <tissue evidence="3">Leaf</tissue>
    </source>
</reference>